<comment type="subcellular location">
    <subcellularLocation>
        <location evidence="1">Cell outer membrane</location>
        <topology evidence="1">Multi-pass membrane protein</topology>
    </subcellularLocation>
</comment>
<dbReference type="RefSeq" id="WP_004569767.1">
    <property type="nucleotide sequence ID" value="NZ_CH724148.1"/>
</dbReference>
<evidence type="ECO:0000256" key="3">
    <source>
        <dbReference type="ARBA" id="ARBA00022452"/>
    </source>
</evidence>
<accession>A4BYC8</accession>
<evidence type="ECO:0000313" key="8">
    <source>
        <dbReference type="EMBL" id="EAR13969.1"/>
    </source>
</evidence>
<dbReference type="Proteomes" id="UP000003053">
    <property type="component" value="Unassembled WGS sequence"/>
</dbReference>
<evidence type="ECO:0000256" key="7">
    <source>
        <dbReference type="ARBA" id="ARBA00023237"/>
    </source>
</evidence>
<dbReference type="STRING" id="313594.PI23P_05707"/>
<keyword evidence="6" id="KW-0472">Membrane</keyword>
<dbReference type="Gene3D" id="2.40.160.60">
    <property type="entry name" value="Outer membrane protein transport protein (OMPP1/FadL/TodX)"/>
    <property type="match status" value="1"/>
</dbReference>
<evidence type="ECO:0000256" key="4">
    <source>
        <dbReference type="ARBA" id="ARBA00022692"/>
    </source>
</evidence>
<protein>
    <submittedName>
        <fullName evidence="8">Putative hemin receptor</fullName>
    </submittedName>
</protein>
<dbReference type="eggNOG" id="COG2067">
    <property type="taxonomic scope" value="Bacteria"/>
</dbReference>
<dbReference type="GO" id="GO:0009279">
    <property type="term" value="C:cell outer membrane"/>
    <property type="evidence" value="ECO:0007669"/>
    <property type="project" value="UniProtKB-SubCell"/>
</dbReference>
<comment type="similarity">
    <text evidence="2">Belongs to the OmpP1/FadL family.</text>
</comment>
<dbReference type="HOGENOM" id="CLU_034649_0_0_10"/>
<gene>
    <name evidence="8" type="ORF">PI23P_05707</name>
</gene>
<evidence type="ECO:0000313" key="9">
    <source>
        <dbReference type="Proteomes" id="UP000003053"/>
    </source>
</evidence>
<proteinExistence type="inferred from homology"/>
<dbReference type="AlphaFoldDB" id="A4BYC8"/>
<evidence type="ECO:0000256" key="1">
    <source>
        <dbReference type="ARBA" id="ARBA00004571"/>
    </source>
</evidence>
<keyword evidence="3" id="KW-1134">Transmembrane beta strand</keyword>
<dbReference type="OrthoDB" id="9765571at2"/>
<dbReference type="InterPro" id="IPR005017">
    <property type="entry name" value="OMPP1/FadL/TodX"/>
</dbReference>
<dbReference type="PANTHER" id="PTHR35093">
    <property type="entry name" value="OUTER MEMBRANE PROTEIN NMB0088-RELATED"/>
    <property type="match status" value="1"/>
</dbReference>
<keyword evidence="4" id="KW-0812">Transmembrane</keyword>
<evidence type="ECO:0000256" key="2">
    <source>
        <dbReference type="ARBA" id="ARBA00008163"/>
    </source>
</evidence>
<keyword evidence="5" id="KW-0732">Signal</keyword>
<comment type="caution">
    <text evidence="8">The sequence shown here is derived from an EMBL/GenBank/DDBJ whole genome shotgun (WGS) entry which is preliminary data.</text>
</comment>
<dbReference type="EMBL" id="AAOG01000001">
    <property type="protein sequence ID" value="EAR13969.1"/>
    <property type="molecule type" value="Genomic_DNA"/>
</dbReference>
<organism evidence="8 9">
    <name type="scientific">Polaribacter irgensii 23-P</name>
    <dbReference type="NCBI Taxonomy" id="313594"/>
    <lineage>
        <taxon>Bacteria</taxon>
        <taxon>Pseudomonadati</taxon>
        <taxon>Bacteroidota</taxon>
        <taxon>Flavobacteriia</taxon>
        <taxon>Flavobacteriales</taxon>
        <taxon>Flavobacteriaceae</taxon>
    </lineage>
</organism>
<dbReference type="PANTHER" id="PTHR35093:SF8">
    <property type="entry name" value="OUTER MEMBRANE PROTEIN NMB0088-RELATED"/>
    <property type="match status" value="1"/>
</dbReference>
<evidence type="ECO:0000256" key="5">
    <source>
        <dbReference type="ARBA" id="ARBA00022729"/>
    </source>
</evidence>
<keyword evidence="9" id="KW-1185">Reference proteome</keyword>
<name>A4BYC8_9FLAO</name>
<keyword evidence="8" id="KW-0675">Receptor</keyword>
<reference evidence="8 9" key="1">
    <citation type="submission" date="2006-02" db="EMBL/GenBank/DDBJ databases">
        <authorList>
            <person name="Murray A."/>
            <person name="Staley J."/>
            <person name="Ferriera S."/>
            <person name="Johnson J."/>
            <person name="Kravitz S."/>
            <person name="Halpern A."/>
            <person name="Remington K."/>
            <person name="Beeson K."/>
            <person name="Tran B."/>
            <person name="Rogers Y.-H."/>
            <person name="Friedman R."/>
            <person name="Venter J.C."/>
        </authorList>
    </citation>
    <scope>NUCLEOTIDE SEQUENCE [LARGE SCALE GENOMIC DNA]</scope>
    <source>
        <strain evidence="8 9">23-P</strain>
    </source>
</reference>
<evidence type="ECO:0000256" key="6">
    <source>
        <dbReference type="ARBA" id="ARBA00023136"/>
    </source>
</evidence>
<dbReference type="SUPFAM" id="SSF56935">
    <property type="entry name" value="Porins"/>
    <property type="match status" value="1"/>
</dbReference>
<sequence length="466" mass="51794">MRKIIILAAFLVLTTISYAQSLGYQNLALLFSEDNANTTARVAAMSGAFGALGGDISVMNINPAGLAFYNNSYFSGSFNSRNTAIESNYYGNSANNENQFFNIAQAGAVLVFKSAYASDWSKFVLGINYQVTKDFTNSFNASGNSGFATFTKYPLDTNETVLNYNEAQGQRFTNEYSGDKTEINIAFSSIHKEKLYVGASLNFYDLNFGQKSTLVEFNNDADGNELDASLYQQNSTTGGGFSLNVGFIYKAHKNFRFGLSYQTPTVFAEVLEETNIVDNDGHMGDTEIFASEDSEFTYSNNIDEYGDNFFPSQRFMYSLKTPSELTASAAFIFGKRGLLSLDYINKRYQNIRLSNSDFSAENQFFQNGLRNTHALNIGTEWRFESFSVRGGYNFAQAPIAVALDSDSLRGYSFGGGYNFGKFKLDVAYSNNNRTSFYNAYPQFPSINSIELQTDNRIFTTTLTIGL</sequence>
<keyword evidence="7" id="KW-0998">Cell outer membrane</keyword>
<dbReference type="GO" id="GO:0015483">
    <property type="term" value="F:long-chain fatty acid transporting porin activity"/>
    <property type="evidence" value="ECO:0007669"/>
    <property type="project" value="TreeGrafter"/>
</dbReference>